<dbReference type="STRING" id="697329.Rumal_0211"/>
<feature type="binding site" evidence="8">
    <location>
        <position position="32"/>
    </location>
    <ligand>
        <name>[4Fe-4S] cluster</name>
        <dbReference type="ChEBI" id="CHEBI:49883"/>
        <note>4Fe-4S-S-AdoMet</note>
    </ligand>
</feature>
<dbReference type="eggNOG" id="COG0602">
    <property type="taxonomic scope" value="Bacteria"/>
</dbReference>
<dbReference type="CDD" id="cd01335">
    <property type="entry name" value="Radical_SAM"/>
    <property type="match status" value="1"/>
</dbReference>
<dbReference type="Gene3D" id="3.20.20.70">
    <property type="entry name" value="Aldolase class I"/>
    <property type="match status" value="1"/>
</dbReference>
<comment type="cofactor">
    <cofactor evidence="8">
        <name>[4Fe-4S] cluster</name>
        <dbReference type="ChEBI" id="CHEBI:49883"/>
    </cofactor>
    <text evidence="8">Binds 1 [4Fe-4S] cluster. The cluster is coordinated with 3 cysteines and an exchangeable S-adenosyl-L-methionine.</text>
</comment>
<evidence type="ECO:0000313" key="10">
    <source>
        <dbReference type="EMBL" id="ADU20768.1"/>
    </source>
</evidence>
<evidence type="ECO:0000259" key="9">
    <source>
        <dbReference type="PROSITE" id="PS51918"/>
    </source>
</evidence>
<dbReference type="RefSeq" id="WP_013496960.1">
    <property type="nucleotide sequence ID" value="NC_014833.1"/>
</dbReference>
<protein>
    <recommendedName>
        <fullName evidence="8">7-carboxy-7-deazaguanine synthase</fullName>
        <shortName evidence="8">CDG synthase</shortName>
        <ecNumber evidence="8">4.3.99.3</ecNumber>
    </recommendedName>
    <alternativeName>
        <fullName evidence="8">Queuosine biosynthesis protein QueE</fullName>
    </alternativeName>
</protein>
<keyword evidence="1 8" id="KW-0004">4Fe-4S</keyword>
<evidence type="ECO:0000256" key="8">
    <source>
        <dbReference type="HAMAP-Rule" id="MF_00917"/>
    </source>
</evidence>
<comment type="catalytic activity">
    <reaction evidence="8">
        <text>6-carboxy-5,6,7,8-tetrahydropterin + H(+) = 7-carboxy-7-carbaguanine + NH4(+)</text>
        <dbReference type="Rhea" id="RHEA:27974"/>
        <dbReference type="ChEBI" id="CHEBI:15378"/>
        <dbReference type="ChEBI" id="CHEBI:28938"/>
        <dbReference type="ChEBI" id="CHEBI:61032"/>
        <dbReference type="ChEBI" id="CHEBI:61036"/>
        <dbReference type="EC" id="4.3.99.3"/>
    </reaction>
</comment>
<dbReference type="EC" id="4.3.99.3" evidence="8"/>
<name>E6UCX4_RUMA7</name>
<comment type="subunit">
    <text evidence="8">Homodimer.</text>
</comment>
<dbReference type="PANTHER" id="PTHR42836:SF1">
    <property type="entry name" value="7-CARBOXY-7-DEAZAGUANINE SYNTHASE"/>
    <property type="match status" value="1"/>
</dbReference>
<sequence length="224" mass="25042">MGTLKLAENFVSINGEGRYAGELALFMRFAGCNLQCDWCDTKWANGADAPFTEKTAVQLAEIAEDAADGYGLHRVTLTGGEPLLQKDIAELINALNDRGLDVEIETNGSVPIAPVAEICRVRPVFTMDYKLPSSGMESRMCIENLSQLKESDTLKFVCASKEDLKRAVWVLDTYEPVCMVYLSPVFGRIEPKDMVEFMKEKKLGKVRLQLQLHKFIWDPNEKGV</sequence>
<comment type="caution">
    <text evidence="8">Lacks conserved residue(s) required for the propagation of feature annotation.</text>
</comment>
<keyword evidence="2 8" id="KW-0949">S-adenosyl-L-methionine</keyword>
<evidence type="ECO:0000256" key="2">
    <source>
        <dbReference type="ARBA" id="ARBA00022691"/>
    </source>
</evidence>
<dbReference type="EMBL" id="CP002403">
    <property type="protein sequence ID" value="ADU20768.1"/>
    <property type="molecule type" value="Genomic_DNA"/>
</dbReference>
<evidence type="ECO:0000256" key="5">
    <source>
        <dbReference type="ARBA" id="ARBA00023004"/>
    </source>
</evidence>
<comment type="function">
    <text evidence="8">Catalyzes the complex heterocyclic radical-mediated conversion of 6-carboxy-5,6,7,8-tetrahydropterin (CPH4) to 7-carboxy-7-deazaguanine (CDG), a step common to the biosynthetic pathways of all 7-deazapurine-containing compounds.</text>
</comment>
<dbReference type="UniPathway" id="UPA00391"/>
<evidence type="ECO:0000256" key="3">
    <source>
        <dbReference type="ARBA" id="ARBA00022723"/>
    </source>
</evidence>
<dbReference type="InterPro" id="IPR013785">
    <property type="entry name" value="Aldolase_TIM"/>
</dbReference>
<feature type="binding site" evidence="8">
    <location>
        <position position="39"/>
    </location>
    <ligand>
        <name>[4Fe-4S] cluster</name>
        <dbReference type="ChEBI" id="CHEBI:49883"/>
        <note>4Fe-4S-S-AdoMet</note>
    </ligand>
</feature>
<evidence type="ECO:0000256" key="7">
    <source>
        <dbReference type="ARBA" id="ARBA00023239"/>
    </source>
</evidence>
<comment type="cofactor">
    <cofactor evidence="8">
        <name>Mg(2+)</name>
        <dbReference type="ChEBI" id="CHEBI:18420"/>
    </cofactor>
</comment>
<evidence type="ECO:0000256" key="1">
    <source>
        <dbReference type="ARBA" id="ARBA00022485"/>
    </source>
</evidence>
<keyword evidence="4 8" id="KW-0460">Magnesium</keyword>
<dbReference type="PANTHER" id="PTHR42836">
    <property type="entry name" value="7-CARBOXY-7-DEAZAGUANINE SYNTHASE"/>
    <property type="match status" value="1"/>
</dbReference>
<feature type="binding site" evidence="8">
    <location>
        <position position="78"/>
    </location>
    <ligand>
        <name>substrate</name>
    </ligand>
</feature>
<dbReference type="PROSITE" id="PS51918">
    <property type="entry name" value="RADICAL_SAM"/>
    <property type="match status" value="1"/>
</dbReference>
<dbReference type="GO" id="GO:0016840">
    <property type="term" value="F:carbon-nitrogen lyase activity"/>
    <property type="evidence" value="ECO:0007669"/>
    <property type="project" value="UniProtKB-UniRule"/>
</dbReference>
<dbReference type="GO" id="GO:0000287">
    <property type="term" value="F:magnesium ion binding"/>
    <property type="evidence" value="ECO:0007669"/>
    <property type="project" value="UniProtKB-UniRule"/>
</dbReference>
<dbReference type="Pfam" id="PF04055">
    <property type="entry name" value="Radical_SAM"/>
    <property type="match status" value="1"/>
</dbReference>
<dbReference type="HAMAP" id="MF_00917">
    <property type="entry name" value="QueE"/>
    <property type="match status" value="1"/>
</dbReference>
<gene>
    <name evidence="8" type="primary">queE</name>
    <name evidence="10" type="ordered locus">Rumal_0211</name>
</gene>
<dbReference type="Proteomes" id="UP000006919">
    <property type="component" value="Chromosome"/>
</dbReference>
<comment type="cofactor">
    <cofactor evidence="8">
        <name>S-adenosyl-L-methionine</name>
        <dbReference type="ChEBI" id="CHEBI:59789"/>
    </cofactor>
    <text evidence="8">Binds 1 S-adenosyl-L-methionine per subunit.</text>
</comment>
<feature type="binding site" evidence="8">
    <location>
        <position position="36"/>
    </location>
    <ligand>
        <name>[4Fe-4S] cluster</name>
        <dbReference type="ChEBI" id="CHEBI:49883"/>
        <note>4Fe-4S-S-AdoMet</note>
    </ligand>
</feature>
<dbReference type="InterPro" id="IPR023868">
    <property type="entry name" value="7-CO-7-deazaGua_synth_put_Clo"/>
</dbReference>
<dbReference type="HOGENOM" id="CLU_066739_2_0_9"/>
<keyword evidence="6 8" id="KW-0411">Iron-sulfur</keyword>
<feature type="binding site" evidence="8">
    <location>
        <position position="80"/>
    </location>
    <ligand>
        <name>S-adenosyl-L-methionine</name>
        <dbReference type="ChEBI" id="CHEBI:59789"/>
    </ligand>
</feature>
<dbReference type="InterPro" id="IPR058240">
    <property type="entry name" value="rSAM_sf"/>
</dbReference>
<dbReference type="PIRSF" id="PIRSF000370">
    <property type="entry name" value="QueE"/>
    <property type="match status" value="1"/>
</dbReference>
<dbReference type="NCBIfam" id="TIGR03963">
    <property type="entry name" value="rSAM_QueE_Clost"/>
    <property type="match status" value="1"/>
</dbReference>
<keyword evidence="7 8" id="KW-0456">Lyase</keyword>
<feature type="domain" description="Radical SAM core" evidence="9">
    <location>
        <begin position="19"/>
        <end position="219"/>
    </location>
</feature>
<dbReference type="SUPFAM" id="SSF102114">
    <property type="entry name" value="Radical SAM enzymes"/>
    <property type="match status" value="1"/>
</dbReference>
<evidence type="ECO:0000313" key="11">
    <source>
        <dbReference type="Proteomes" id="UP000006919"/>
    </source>
</evidence>
<accession>E6UCX4</accession>
<dbReference type="SFLD" id="SFLDS00029">
    <property type="entry name" value="Radical_SAM"/>
    <property type="match status" value="1"/>
</dbReference>
<dbReference type="GO" id="GO:1904047">
    <property type="term" value="F:S-adenosyl-L-methionine binding"/>
    <property type="evidence" value="ECO:0007669"/>
    <property type="project" value="UniProtKB-UniRule"/>
</dbReference>
<dbReference type="KEGG" id="ral:Rumal_0211"/>
<proteinExistence type="inferred from homology"/>
<dbReference type="AlphaFoldDB" id="E6UCX4"/>
<comment type="pathway">
    <text evidence="8">Purine metabolism; 7-cyano-7-deazaguanine biosynthesis.</text>
</comment>
<dbReference type="OrthoDB" id="9792276at2"/>
<feature type="binding site" evidence="8">
    <location>
        <position position="28"/>
    </location>
    <ligand>
        <name>substrate</name>
    </ligand>
</feature>
<dbReference type="InterPro" id="IPR024924">
    <property type="entry name" value="7-CO-7-deazaguanine_synth-like"/>
</dbReference>
<dbReference type="InterPro" id="IPR007197">
    <property type="entry name" value="rSAM"/>
</dbReference>
<evidence type="ECO:0000256" key="6">
    <source>
        <dbReference type="ARBA" id="ARBA00023014"/>
    </source>
</evidence>
<keyword evidence="5 8" id="KW-0408">Iron</keyword>
<keyword evidence="3 8" id="KW-0479">Metal-binding</keyword>
<organism evidence="10 11">
    <name type="scientific">Ruminococcus albus (strain ATCC 27210 / DSM 20455 / JCM 14654 / NCDO 2250 / 7)</name>
    <dbReference type="NCBI Taxonomy" id="697329"/>
    <lineage>
        <taxon>Bacteria</taxon>
        <taxon>Bacillati</taxon>
        <taxon>Bacillota</taxon>
        <taxon>Clostridia</taxon>
        <taxon>Eubacteriales</taxon>
        <taxon>Oscillospiraceae</taxon>
        <taxon>Ruminococcus</taxon>
    </lineage>
</organism>
<dbReference type="GO" id="GO:0051539">
    <property type="term" value="F:4 iron, 4 sulfur cluster binding"/>
    <property type="evidence" value="ECO:0007669"/>
    <property type="project" value="UniProtKB-UniRule"/>
</dbReference>
<reference evidence="10 11" key="1">
    <citation type="journal article" date="2011" name="J. Bacteriol.">
        <title>Complete genome of the cellulolytic ruminal bacterium Ruminococcus albus 7.</title>
        <authorList>
            <person name="Suen G."/>
            <person name="Stevenson D.M."/>
            <person name="Bruce D.C."/>
            <person name="Chertkov O."/>
            <person name="Copeland A."/>
            <person name="Cheng J.F."/>
            <person name="Detter C."/>
            <person name="Detter J.C."/>
            <person name="Goodwin L.A."/>
            <person name="Han C.S."/>
            <person name="Hauser L.J."/>
            <person name="Ivanova N.N."/>
            <person name="Kyrpides N.C."/>
            <person name="Land M.L."/>
            <person name="Lapidus A."/>
            <person name="Lucas S."/>
            <person name="Ovchinnikova G."/>
            <person name="Pitluck S."/>
            <person name="Tapia R."/>
            <person name="Woyke T."/>
            <person name="Boyum J."/>
            <person name="Mead D."/>
            <person name="Weimer P.J."/>
        </authorList>
    </citation>
    <scope>NUCLEOTIDE SEQUENCE [LARGE SCALE GENOMIC DNA]</scope>
    <source>
        <strain evidence="11">ATCC 27210 / DSM 20455 / JCM 14654 / NCDO 2250 / 7</strain>
    </source>
</reference>
<evidence type="ECO:0000256" key="4">
    <source>
        <dbReference type="ARBA" id="ARBA00022842"/>
    </source>
</evidence>
<feature type="binding site" evidence="8">
    <location>
        <begin position="38"/>
        <end position="40"/>
    </location>
    <ligand>
        <name>S-adenosyl-L-methionine</name>
        <dbReference type="ChEBI" id="CHEBI:59789"/>
    </ligand>
</feature>
<feature type="binding site" evidence="8">
    <location>
        <position position="41"/>
    </location>
    <ligand>
        <name>Mg(2+)</name>
        <dbReference type="ChEBI" id="CHEBI:18420"/>
    </ligand>
</feature>
<dbReference type="GO" id="GO:0008616">
    <property type="term" value="P:tRNA queuosine(34) biosynthetic process"/>
    <property type="evidence" value="ECO:0007669"/>
    <property type="project" value="UniProtKB-UniRule"/>
</dbReference>
<keyword evidence="8" id="KW-0671">Queuosine biosynthesis</keyword>
<feature type="binding site" evidence="8">
    <location>
        <begin position="13"/>
        <end position="15"/>
    </location>
    <ligand>
        <name>substrate</name>
    </ligand>
</feature>
<comment type="similarity">
    <text evidence="8">Belongs to the radical SAM superfamily. 7-carboxy-7-deazaguanine synthase family.</text>
</comment>